<dbReference type="PANTHER" id="PTHR33913:SF1">
    <property type="entry name" value="DRBM DOMAIN-CONTAINING PROTEIN"/>
    <property type="match status" value="1"/>
</dbReference>
<accession>A0ABD3C4B3</accession>
<feature type="region of interest" description="Disordered" evidence="1">
    <location>
        <begin position="375"/>
        <end position="400"/>
    </location>
</feature>
<evidence type="ECO:0008006" key="6">
    <source>
        <dbReference type="Google" id="ProtNLM"/>
    </source>
</evidence>
<dbReference type="InterPro" id="IPR057235">
    <property type="entry name" value="DUF7913"/>
</dbReference>
<feature type="region of interest" description="Disordered" evidence="1">
    <location>
        <begin position="619"/>
        <end position="641"/>
    </location>
</feature>
<gene>
    <name evidence="4" type="ORF">CASFOL_031072</name>
</gene>
<dbReference type="Proteomes" id="UP001632038">
    <property type="component" value="Unassembled WGS sequence"/>
</dbReference>
<evidence type="ECO:0000256" key="1">
    <source>
        <dbReference type="SAM" id="MobiDB-lite"/>
    </source>
</evidence>
<evidence type="ECO:0000313" key="5">
    <source>
        <dbReference type="Proteomes" id="UP001632038"/>
    </source>
</evidence>
<feature type="compositionally biased region" description="Basic and acidic residues" evidence="1">
    <location>
        <begin position="623"/>
        <end position="641"/>
    </location>
</feature>
<protein>
    <recommendedName>
        <fullName evidence="6">DRBM domain-containing protein</fullName>
    </recommendedName>
</protein>
<name>A0ABD3C4B3_9LAMI</name>
<feature type="domain" description="DUF7915" evidence="3">
    <location>
        <begin position="164"/>
        <end position="308"/>
    </location>
</feature>
<evidence type="ECO:0000259" key="2">
    <source>
        <dbReference type="Pfam" id="PF25500"/>
    </source>
</evidence>
<proteinExistence type="predicted"/>
<feature type="region of interest" description="Disordered" evidence="1">
    <location>
        <begin position="328"/>
        <end position="361"/>
    </location>
</feature>
<dbReference type="AlphaFoldDB" id="A0ABD3C4B3"/>
<evidence type="ECO:0000259" key="3">
    <source>
        <dbReference type="Pfam" id="PF25502"/>
    </source>
</evidence>
<reference evidence="5" key="1">
    <citation type="journal article" date="2024" name="IScience">
        <title>Strigolactones Initiate the Formation of Haustorium-like Structures in Castilleja.</title>
        <authorList>
            <person name="Buerger M."/>
            <person name="Peterson D."/>
            <person name="Chory J."/>
        </authorList>
    </citation>
    <scope>NUCLEOTIDE SEQUENCE [LARGE SCALE GENOMIC DNA]</scope>
</reference>
<dbReference type="Pfam" id="PF25502">
    <property type="entry name" value="DUF7915"/>
    <property type="match status" value="1"/>
</dbReference>
<dbReference type="PANTHER" id="PTHR33913">
    <property type="entry name" value="ALEURONE LAYER MORPHOGENESIS PROTEIN"/>
    <property type="match status" value="1"/>
</dbReference>
<dbReference type="InterPro" id="IPR057237">
    <property type="entry name" value="DUF7915"/>
</dbReference>
<comment type="caution">
    <text evidence="4">The sequence shown here is derived from an EMBL/GenBank/DDBJ whole genome shotgun (WGS) entry which is preliminary data.</text>
</comment>
<keyword evidence="5" id="KW-1185">Reference proteome</keyword>
<organism evidence="4 5">
    <name type="scientific">Castilleja foliolosa</name>
    <dbReference type="NCBI Taxonomy" id="1961234"/>
    <lineage>
        <taxon>Eukaryota</taxon>
        <taxon>Viridiplantae</taxon>
        <taxon>Streptophyta</taxon>
        <taxon>Embryophyta</taxon>
        <taxon>Tracheophyta</taxon>
        <taxon>Spermatophyta</taxon>
        <taxon>Magnoliopsida</taxon>
        <taxon>eudicotyledons</taxon>
        <taxon>Gunneridae</taxon>
        <taxon>Pentapetalae</taxon>
        <taxon>asterids</taxon>
        <taxon>lamiids</taxon>
        <taxon>Lamiales</taxon>
        <taxon>Orobanchaceae</taxon>
        <taxon>Pedicularideae</taxon>
        <taxon>Castillejinae</taxon>
        <taxon>Castilleja</taxon>
    </lineage>
</organism>
<dbReference type="EMBL" id="JAVIJP010000053">
    <property type="protein sequence ID" value="KAL3624404.1"/>
    <property type="molecule type" value="Genomic_DNA"/>
</dbReference>
<sequence length="725" mass="81817">MGLGSGPEIETNEAVPTWEVGPTEVVIQALMETLVDPLLPFTVSNVPPEEDEQISVAKQMHAVVLLYNYYHRKQKPELKFLDFVSFCKLSVTLKPTLVSFMNESEPKDSLSITEKAIKNACDIALTLDASGDFPIIESWPISKVAVLLIDSKKENCMLRFGDVTKGVWSILEKEVKNEPKITPEMLSGDKIGDKRKRNSFKALVYDNDFLNLVYDVVKEITGIVSSDLQHLGAHVTYSLTQEKSTVRFYMMQCSSSFDVKEEVSLKFLVESLQGPLAEKLDNCFWKTTPVIEFYHMLPYVEFISCWLSGKEICLNTSKKELTQTVMTQDLPVSKNNSNGPDKNVSGPKVSSSVTIATENRDENGKVKSQLNNFQSTAKDANDTDDVDSEAKNKKSRVSFEVTGPDSEKMVIDENDIDKFEKKCGILILDKDGDDCGLEKLNTVELMTTKTCSKIDDTTNMNRSSKIMVYHHRKKNNSSAQNDTRVREDGDNLKVNKVDSLTVHHDECKNETVKSEDKRDITILFDDINVVASNVNQLIKFEDEKKLDLELQNVSASEESEIALSLLYRKRQKLYSQMCTMVDTLAYYENDIAKIRDGGDVGLARECIKSILSGSYHSMLEHGTQNRDDDKGNNVKSQREKQTGLSEIYLPGKSSCQDLEYVCLKNNWRLPRYLIEPSDGKFVSDVFIHGKDVKLHSKGGYESRPFEARESAAAQMIAELRNRYGY</sequence>
<dbReference type="Pfam" id="PF25500">
    <property type="entry name" value="DUF7913"/>
    <property type="match status" value="1"/>
</dbReference>
<feature type="domain" description="DUF7913" evidence="2">
    <location>
        <begin position="19"/>
        <end position="128"/>
    </location>
</feature>
<feature type="compositionally biased region" description="Polar residues" evidence="1">
    <location>
        <begin position="348"/>
        <end position="357"/>
    </location>
</feature>
<evidence type="ECO:0000313" key="4">
    <source>
        <dbReference type="EMBL" id="KAL3624404.1"/>
    </source>
</evidence>